<comment type="similarity">
    <text evidence="3">Belongs to the Nudix hydrolase family. NudK subfamily.</text>
</comment>
<name>A0A7L4ZGD5_9FLAO</name>
<reference evidence="12 13" key="1">
    <citation type="journal article" date="2013" name="Int. J. Syst. Evol. Microbiol.">
        <title>Kordia antarctica sp. nov., isolated from Antarctic seawater.</title>
        <authorList>
            <person name="Baek K."/>
            <person name="Choi A."/>
            <person name="Kang I."/>
            <person name="Lee K."/>
            <person name="Cho J.C."/>
        </authorList>
    </citation>
    <scope>NUCLEOTIDE SEQUENCE [LARGE SCALE GENOMIC DNA]</scope>
    <source>
        <strain evidence="12 13">IMCC3317</strain>
    </source>
</reference>
<keyword evidence="13" id="KW-1185">Reference proteome</keyword>
<evidence type="ECO:0000256" key="4">
    <source>
        <dbReference type="ARBA" id="ARBA00011738"/>
    </source>
</evidence>
<evidence type="ECO:0000256" key="3">
    <source>
        <dbReference type="ARBA" id="ARBA00007275"/>
    </source>
</evidence>
<dbReference type="SUPFAM" id="SSF55811">
    <property type="entry name" value="Nudix"/>
    <property type="match status" value="1"/>
</dbReference>
<organism evidence="12 13">
    <name type="scientific">Kordia antarctica</name>
    <dbReference type="NCBI Taxonomy" id="1218801"/>
    <lineage>
        <taxon>Bacteria</taxon>
        <taxon>Pseudomonadati</taxon>
        <taxon>Bacteroidota</taxon>
        <taxon>Flavobacteriia</taxon>
        <taxon>Flavobacteriales</taxon>
        <taxon>Flavobacteriaceae</taxon>
        <taxon>Kordia</taxon>
    </lineage>
</organism>
<dbReference type="GO" id="GO:0006753">
    <property type="term" value="P:nucleoside phosphate metabolic process"/>
    <property type="evidence" value="ECO:0007669"/>
    <property type="project" value="TreeGrafter"/>
</dbReference>
<dbReference type="GO" id="GO:0005829">
    <property type="term" value="C:cytosol"/>
    <property type="evidence" value="ECO:0007669"/>
    <property type="project" value="TreeGrafter"/>
</dbReference>
<dbReference type="PANTHER" id="PTHR11839">
    <property type="entry name" value="UDP/ADP-SUGAR PYROPHOSPHATASE"/>
    <property type="match status" value="1"/>
</dbReference>
<comment type="cofactor">
    <cofactor evidence="2 9">
        <name>Mg(2+)</name>
        <dbReference type="ChEBI" id="CHEBI:18420"/>
    </cofactor>
</comment>
<dbReference type="GO" id="GO:0046872">
    <property type="term" value="F:metal ion binding"/>
    <property type="evidence" value="ECO:0007669"/>
    <property type="project" value="UniProtKB-KW"/>
</dbReference>
<dbReference type="AlphaFoldDB" id="A0A7L4ZGD5"/>
<dbReference type="InterPro" id="IPR004385">
    <property type="entry name" value="NDP_pyrophosphatase"/>
</dbReference>
<dbReference type="PANTHER" id="PTHR11839:SF18">
    <property type="entry name" value="NUDIX HYDROLASE DOMAIN-CONTAINING PROTEIN"/>
    <property type="match status" value="1"/>
</dbReference>
<protein>
    <recommendedName>
        <fullName evidence="5">GDP-mannose pyrophosphatase</fullName>
    </recommendedName>
    <alternativeName>
        <fullName evidence="7">GDP-mannose hydrolase</fullName>
    </alternativeName>
    <alternativeName>
        <fullName evidence="8">GDPMK</fullName>
    </alternativeName>
</protein>
<dbReference type="GO" id="GO:0016818">
    <property type="term" value="F:hydrolase activity, acting on acid anhydrides, in phosphorus-containing anhydrides"/>
    <property type="evidence" value="ECO:0007669"/>
    <property type="project" value="InterPro"/>
</dbReference>
<dbReference type="OrthoDB" id="1523642at2"/>
<dbReference type="PROSITE" id="PS51462">
    <property type="entry name" value="NUDIX"/>
    <property type="match status" value="1"/>
</dbReference>
<feature type="binding site" evidence="9">
    <location>
        <position position="150"/>
    </location>
    <ligand>
        <name>Mg(2+)</name>
        <dbReference type="ChEBI" id="CHEBI:18420"/>
        <label>1</label>
    </ligand>
</feature>
<feature type="binding site" evidence="9">
    <location>
        <position position="81"/>
    </location>
    <ligand>
        <name>Mg(2+)</name>
        <dbReference type="ChEBI" id="CHEBI:18420"/>
        <label>1</label>
    </ligand>
</feature>
<evidence type="ECO:0000313" key="12">
    <source>
        <dbReference type="EMBL" id="QHI35580.1"/>
    </source>
</evidence>
<evidence type="ECO:0000256" key="2">
    <source>
        <dbReference type="ARBA" id="ARBA00001946"/>
    </source>
</evidence>
<dbReference type="RefSeq" id="WP_160128314.1">
    <property type="nucleotide sequence ID" value="NZ_CP019288.1"/>
</dbReference>
<keyword evidence="9" id="KW-0479">Metal-binding</keyword>
<keyword evidence="6 12" id="KW-0378">Hydrolase</keyword>
<feature type="binding site" evidence="9">
    <location>
        <position position="97"/>
    </location>
    <ligand>
        <name>Mg(2+)</name>
        <dbReference type="ChEBI" id="CHEBI:18420"/>
        <label>1</label>
    </ligand>
</feature>
<keyword evidence="9" id="KW-0460">Magnesium</keyword>
<proteinExistence type="inferred from homology"/>
<evidence type="ECO:0000256" key="5">
    <source>
        <dbReference type="ARBA" id="ARBA00016377"/>
    </source>
</evidence>
<evidence type="ECO:0000256" key="9">
    <source>
        <dbReference type="PIRSR" id="PIRSR604385-2"/>
    </source>
</evidence>
<evidence type="ECO:0000256" key="7">
    <source>
        <dbReference type="ARBA" id="ARBA00032162"/>
    </source>
</evidence>
<evidence type="ECO:0000259" key="11">
    <source>
        <dbReference type="PROSITE" id="PS51462"/>
    </source>
</evidence>
<evidence type="ECO:0000256" key="1">
    <source>
        <dbReference type="ARBA" id="ARBA00000847"/>
    </source>
</evidence>
<dbReference type="Pfam" id="PF00293">
    <property type="entry name" value="NUDIX"/>
    <property type="match status" value="1"/>
</dbReference>
<dbReference type="InterPro" id="IPR000086">
    <property type="entry name" value="NUDIX_hydrolase_dom"/>
</dbReference>
<evidence type="ECO:0000313" key="13">
    <source>
        <dbReference type="Proteomes" id="UP000464657"/>
    </source>
</evidence>
<feature type="domain" description="Nudix hydrolase" evidence="11">
    <location>
        <begin position="41"/>
        <end position="179"/>
    </location>
</feature>
<evidence type="ECO:0000256" key="10">
    <source>
        <dbReference type="PIRSR" id="PIRSR604385-3"/>
    </source>
</evidence>
<dbReference type="InterPro" id="IPR015797">
    <property type="entry name" value="NUDIX_hydrolase-like_dom_sf"/>
</dbReference>
<gene>
    <name evidence="12" type="primary">nudK</name>
    <name evidence="12" type="ORF">IMCC3317_09260</name>
</gene>
<feature type="short sequence motif" description="Nudix box" evidence="10">
    <location>
        <begin position="82"/>
        <end position="104"/>
    </location>
</feature>
<dbReference type="GO" id="GO:0019693">
    <property type="term" value="P:ribose phosphate metabolic process"/>
    <property type="evidence" value="ECO:0007669"/>
    <property type="project" value="TreeGrafter"/>
</dbReference>
<feature type="binding site" evidence="9">
    <location>
        <position position="101"/>
    </location>
    <ligand>
        <name>Mg(2+)</name>
        <dbReference type="ChEBI" id="CHEBI:18420"/>
        <label>1</label>
    </ligand>
</feature>
<dbReference type="EMBL" id="CP019288">
    <property type="protein sequence ID" value="QHI35580.1"/>
    <property type="molecule type" value="Genomic_DNA"/>
</dbReference>
<dbReference type="CDD" id="cd24157">
    <property type="entry name" value="NUDIX_GDPMK"/>
    <property type="match status" value="1"/>
</dbReference>
<comment type="subunit">
    <text evidence="4">Homodimer.</text>
</comment>
<dbReference type="Proteomes" id="UP000464657">
    <property type="component" value="Chromosome"/>
</dbReference>
<evidence type="ECO:0000256" key="6">
    <source>
        <dbReference type="ARBA" id="ARBA00022801"/>
    </source>
</evidence>
<dbReference type="KEGG" id="kan:IMCC3317_09260"/>
<evidence type="ECO:0000256" key="8">
    <source>
        <dbReference type="ARBA" id="ARBA00032272"/>
    </source>
</evidence>
<accession>A0A7L4ZGD5</accession>
<dbReference type="NCBIfam" id="TIGR00052">
    <property type="entry name" value="nudix-type nucleoside diphosphatase, YffH/AdpP family"/>
    <property type="match status" value="1"/>
</dbReference>
<sequence length="190" mass="21894">MNYKILEEKTVFDDFFKIKKGKITYDAFNGNSLTADRLCFERGNSVAILVYEKDTDSFLFTKQFRYPTIQSTDGWLLEIPAGSMKENDDPEFRVREEVKEEIGYELDSVTLISSSYVSPGGCSEKTFLYFAEVNSTHKTEKGGGLESEQEDIQLVKLTTKQVIAMYKANEFEDAKTIMAIQWFLLREFKD</sequence>
<comment type="catalytic activity">
    <reaction evidence="1">
        <text>GDP-alpha-D-mannose + H2O = alpha-D-mannose 1-phosphate + GMP + 2 H(+)</text>
        <dbReference type="Rhea" id="RHEA:27978"/>
        <dbReference type="ChEBI" id="CHEBI:15377"/>
        <dbReference type="ChEBI" id="CHEBI:15378"/>
        <dbReference type="ChEBI" id="CHEBI:57527"/>
        <dbReference type="ChEBI" id="CHEBI:58115"/>
        <dbReference type="ChEBI" id="CHEBI:58409"/>
    </reaction>
</comment>
<dbReference type="Gene3D" id="3.90.79.10">
    <property type="entry name" value="Nucleoside Triphosphate Pyrophosphohydrolase"/>
    <property type="match status" value="1"/>
</dbReference>